<evidence type="ECO:0000313" key="2">
    <source>
        <dbReference type="EMBL" id="MDM9630180.1"/>
    </source>
</evidence>
<gene>
    <name evidence="2" type="ORF">QU605_01775</name>
</gene>
<dbReference type="RefSeq" id="WP_289723543.1">
    <property type="nucleotide sequence ID" value="NZ_JAUDUY010000001.1"/>
</dbReference>
<dbReference type="Proteomes" id="UP001174839">
    <property type="component" value="Unassembled WGS sequence"/>
</dbReference>
<comment type="caution">
    <text evidence="2">The sequence shown here is derived from an EMBL/GenBank/DDBJ whole genome shotgun (WGS) entry which is preliminary data.</text>
</comment>
<keyword evidence="1" id="KW-0732">Signal</keyword>
<organism evidence="2 3">
    <name type="scientific">Robiginitalea aurantiaca</name>
    <dbReference type="NCBI Taxonomy" id="3056915"/>
    <lineage>
        <taxon>Bacteria</taxon>
        <taxon>Pseudomonadati</taxon>
        <taxon>Bacteroidota</taxon>
        <taxon>Flavobacteriia</taxon>
        <taxon>Flavobacteriales</taxon>
        <taxon>Flavobacteriaceae</taxon>
        <taxon>Robiginitalea</taxon>
    </lineage>
</organism>
<sequence length="155" mass="18611">MNPKLIILPFLVLSTAFFPAWAQERSPVTNWAEYTEMEWFYMEQASRDAEYEHQLRFSHQTDEIDFWNDQRRFEQELSQTNLRQYQAYRKAKKIAYLKHTEVCKGACGHGDYYLRQASLYLQFDADDSHPYMTFSEVKRGRGWQVSYLPTQNKPD</sequence>
<protein>
    <submittedName>
        <fullName evidence="2">Uncharacterized protein</fullName>
    </submittedName>
</protein>
<name>A0ABT7WB86_9FLAO</name>
<feature type="chain" id="PRO_5047531805" evidence="1">
    <location>
        <begin position="23"/>
        <end position="155"/>
    </location>
</feature>
<dbReference type="EMBL" id="JAUDUY010000001">
    <property type="protein sequence ID" value="MDM9630180.1"/>
    <property type="molecule type" value="Genomic_DNA"/>
</dbReference>
<proteinExistence type="predicted"/>
<reference evidence="2" key="1">
    <citation type="submission" date="2023-06" db="EMBL/GenBank/DDBJ databases">
        <title>Robiginitalea aurantiacus sp. nov. and Algoriphagus sediminis sp. nov., isolated from coastal sediment.</title>
        <authorList>
            <person name="Zhou Z.Y."/>
            <person name="An J."/>
            <person name="Jia Y.W."/>
            <person name="Du Z.J."/>
        </authorList>
    </citation>
    <scope>NUCLEOTIDE SEQUENCE</scope>
    <source>
        <strain evidence="2">M39</strain>
    </source>
</reference>
<evidence type="ECO:0000256" key="1">
    <source>
        <dbReference type="SAM" id="SignalP"/>
    </source>
</evidence>
<feature type="signal peptide" evidence="1">
    <location>
        <begin position="1"/>
        <end position="22"/>
    </location>
</feature>
<keyword evidence="3" id="KW-1185">Reference proteome</keyword>
<accession>A0ABT7WB86</accession>
<evidence type="ECO:0000313" key="3">
    <source>
        <dbReference type="Proteomes" id="UP001174839"/>
    </source>
</evidence>